<protein>
    <submittedName>
        <fullName evidence="1">Uncharacterized protein</fullName>
    </submittedName>
</protein>
<evidence type="ECO:0000313" key="1">
    <source>
        <dbReference type="EMBL" id="CAB4173186.1"/>
    </source>
</evidence>
<name>A0A6J5PT07_9CAUD</name>
<accession>A0A6J5PT07</accession>
<dbReference type="EMBL" id="LR796893">
    <property type="protein sequence ID" value="CAB4173186.1"/>
    <property type="molecule type" value="Genomic_DNA"/>
</dbReference>
<organism evidence="1">
    <name type="scientific">uncultured Caudovirales phage</name>
    <dbReference type="NCBI Taxonomy" id="2100421"/>
    <lineage>
        <taxon>Viruses</taxon>
        <taxon>Duplodnaviria</taxon>
        <taxon>Heunggongvirae</taxon>
        <taxon>Uroviricota</taxon>
        <taxon>Caudoviricetes</taxon>
        <taxon>Peduoviridae</taxon>
        <taxon>Maltschvirus</taxon>
        <taxon>Maltschvirus maltsch</taxon>
    </lineage>
</organism>
<proteinExistence type="predicted"/>
<sequence length="140" mass="15284">MATAPISRKLNLTRDQLAAFLTDQQQIRQFELLFSTVDTLQVIVGTDFEFQADNAAATANEALAQIVALSQNTAVEDAVLNAKVQQALDALTRLAQSLELLALAPVHNNIELAHDVNGILPYANQTARVRSNQVLTWLSM</sequence>
<reference evidence="1" key="1">
    <citation type="submission" date="2020-05" db="EMBL/GenBank/DDBJ databases">
        <authorList>
            <person name="Chiriac C."/>
            <person name="Salcher M."/>
            <person name="Ghai R."/>
            <person name="Kavagutti S V."/>
        </authorList>
    </citation>
    <scope>NUCLEOTIDE SEQUENCE</scope>
</reference>
<gene>
    <name evidence="1" type="ORF">UFOVP949_32</name>
</gene>